<sequence>MNEGMIKIILGLIGVLGTIITYLLVPYLKSKTTREQRENVYFLVTLAVQAAEQIYGSKTGNQKKEYVINYLNSHGISVSVEDLDMMIEAAVKELNIIQKKALE</sequence>
<accession>A0ABT1S5Y6</accession>
<proteinExistence type="predicted"/>
<evidence type="ECO:0000256" key="1">
    <source>
        <dbReference type="SAM" id="Phobius"/>
    </source>
</evidence>
<gene>
    <name evidence="2" type="ORF">NE686_02115</name>
</gene>
<protein>
    <submittedName>
        <fullName evidence="2">Phage holin family protein</fullName>
    </submittedName>
</protein>
<keyword evidence="1" id="KW-0472">Membrane</keyword>
<feature type="transmembrane region" description="Helical" evidence="1">
    <location>
        <begin position="6"/>
        <end position="28"/>
    </location>
</feature>
<comment type="caution">
    <text evidence="2">The sequence shown here is derived from an EMBL/GenBank/DDBJ whole genome shotgun (WGS) entry which is preliminary data.</text>
</comment>
<dbReference type="Pfam" id="PF09682">
    <property type="entry name" value="Phage_holin_6_1"/>
    <property type="match status" value="1"/>
</dbReference>
<keyword evidence="3" id="KW-1185">Reference proteome</keyword>
<keyword evidence="1" id="KW-1133">Transmembrane helix</keyword>
<dbReference type="EMBL" id="JANGAC010000001">
    <property type="protein sequence ID" value="MCQ4921869.1"/>
    <property type="molecule type" value="Genomic_DNA"/>
</dbReference>
<dbReference type="InterPro" id="IPR010026">
    <property type="entry name" value="Phage_holin_LL-H"/>
</dbReference>
<evidence type="ECO:0000313" key="2">
    <source>
        <dbReference type="EMBL" id="MCQ4921869.1"/>
    </source>
</evidence>
<reference evidence="2 3" key="1">
    <citation type="submission" date="2022-06" db="EMBL/GenBank/DDBJ databases">
        <title>Isolation of gut microbiota from human fecal samples.</title>
        <authorList>
            <person name="Pamer E.G."/>
            <person name="Barat B."/>
            <person name="Waligurski E."/>
            <person name="Medina S."/>
            <person name="Paddock L."/>
            <person name="Mostad J."/>
        </authorList>
    </citation>
    <scope>NUCLEOTIDE SEQUENCE [LARGE SCALE GENOMIC DNA]</scope>
    <source>
        <strain evidence="2 3">DFI.7.95</strain>
    </source>
</reference>
<evidence type="ECO:0000313" key="3">
    <source>
        <dbReference type="Proteomes" id="UP001524478"/>
    </source>
</evidence>
<dbReference type="Proteomes" id="UP001524478">
    <property type="component" value="Unassembled WGS sequence"/>
</dbReference>
<keyword evidence="1" id="KW-0812">Transmembrane</keyword>
<organism evidence="2 3">
    <name type="scientific">Tissierella carlieri</name>
    <dbReference type="NCBI Taxonomy" id="689904"/>
    <lineage>
        <taxon>Bacteria</taxon>
        <taxon>Bacillati</taxon>
        <taxon>Bacillota</taxon>
        <taxon>Tissierellia</taxon>
        <taxon>Tissierellales</taxon>
        <taxon>Tissierellaceae</taxon>
        <taxon>Tissierella</taxon>
    </lineage>
</organism>
<name>A0ABT1S5Y6_9FIRM</name>
<dbReference type="RefSeq" id="WP_256310268.1">
    <property type="nucleotide sequence ID" value="NZ_JANGAC010000001.1"/>
</dbReference>